<reference evidence="2 3" key="1">
    <citation type="journal article" date="2016" name="G3 (Bethesda)">
        <title>First Draft Assembly and Annotation of the Genome of a California Endemic Oak Quercus lobata Nee (Fagaceae).</title>
        <authorList>
            <person name="Sork V.L."/>
            <person name="Fitz-Gibbon S.T."/>
            <person name="Puiu D."/>
            <person name="Crepeau M."/>
            <person name="Gugger P.F."/>
            <person name="Sherman R."/>
            <person name="Stevens K."/>
            <person name="Langley C.H."/>
            <person name="Pellegrini M."/>
            <person name="Salzberg S.L."/>
        </authorList>
    </citation>
    <scope>NUCLEOTIDE SEQUENCE [LARGE SCALE GENOMIC DNA]</scope>
    <source>
        <strain evidence="2 3">cv. SW786</strain>
    </source>
</reference>
<accession>A0A7N2LGP7</accession>
<proteinExistence type="predicted"/>
<protein>
    <submittedName>
        <fullName evidence="2">Uncharacterized protein</fullName>
    </submittedName>
</protein>
<keyword evidence="3" id="KW-1185">Reference proteome</keyword>
<dbReference type="EnsemblPlants" id="QL04p046239:mrna">
    <property type="protein sequence ID" value="QL04p046239:mrna"/>
    <property type="gene ID" value="QL04p046239"/>
</dbReference>
<reference evidence="2" key="2">
    <citation type="submission" date="2021-01" db="UniProtKB">
        <authorList>
            <consortium name="EnsemblPlants"/>
        </authorList>
    </citation>
    <scope>IDENTIFICATION</scope>
</reference>
<feature type="compositionally biased region" description="Polar residues" evidence="1">
    <location>
        <begin position="16"/>
        <end position="25"/>
    </location>
</feature>
<evidence type="ECO:0000313" key="3">
    <source>
        <dbReference type="Proteomes" id="UP000594261"/>
    </source>
</evidence>
<organism evidence="2 3">
    <name type="scientific">Quercus lobata</name>
    <name type="common">Valley oak</name>
    <dbReference type="NCBI Taxonomy" id="97700"/>
    <lineage>
        <taxon>Eukaryota</taxon>
        <taxon>Viridiplantae</taxon>
        <taxon>Streptophyta</taxon>
        <taxon>Embryophyta</taxon>
        <taxon>Tracheophyta</taxon>
        <taxon>Spermatophyta</taxon>
        <taxon>Magnoliopsida</taxon>
        <taxon>eudicotyledons</taxon>
        <taxon>Gunneridae</taxon>
        <taxon>Pentapetalae</taxon>
        <taxon>rosids</taxon>
        <taxon>fabids</taxon>
        <taxon>Fagales</taxon>
        <taxon>Fagaceae</taxon>
        <taxon>Quercus</taxon>
    </lineage>
</organism>
<evidence type="ECO:0000313" key="2">
    <source>
        <dbReference type="EnsemblPlants" id="QL04p046239:mrna"/>
    </source>
</evidence>
<dbReference type="Proteomes" id="UP000594261">
    <property type="component" value="Chromosome 4"/>
</dbReference>
<dbReference type="EMBL" id="LRBV02000004">
    <property type="status" value="NOT_ANNOTATED_CDS"/>
    <property type="molecule type" value="Genomic_DNA"/>
</dbReference>
<feature type="compositionally biased region" description="Basic residues" evidence="1">
    <location>
        <begin position="35"/>
        <end position="51"/>
    </location>
</feature>
<feature type="compositionally biased region" description="Basic residues" evidence="1">
    <location>
        <begin position="88"/>
        <end position="97"/>
    </location>
</feature>
<name>A0A7N2LGP7_QUELO</name>
<evidence type="ECO:0000256" key="1">
    <source>
        <dbReference type="SAM" id="MobiDB-lite"/>
    </source>
</evidence>
<dbReference type="AlphaFoldDB" id="A0A7N2LGP7"/>
<dbReference type="Gramene" id="QL04p046239:mrna">
    <property type="protein sequence ID" value="QL04p046239:mrna"/>
    <property type="gene ID" value="QL04p046239"/>
</dbReference>
<dbReference type="InParanoid" id="A0A7N2LGP7"/>
<sequence length="166" mass="18136">MWASSTLRLPNIRPTPISSNQNPSEPDTKPVPQARKLKGSARLNRLSRARTIRSGLEPVATNEPVSSRGATVPESIGQGCTDAAPRPAHPRPTRRRGRDAADRASVPRRAASRHVADPDSGRRGLTRPKSAPTRPKSGRIGPYRPYRPYRPETDTADTAETGRNRP</sequence>
<feature type="region of interest" description="Disordered" evidence="1">
    <location>
        <begin position="1"/>
        <end position="166"/>
    </location>
</feature>